<keyword evidence="2" id="KW-1185">Reference proteome</keyword>
<organism evidence="1 2">
    <name type="scientific">Lithocarpus litseifolius</name>
    <dbReference type="NCBI Taxonomy" id="425828"/>
    <lineage>
        <taxon>Eukaryota</taxon>
        <taxon>Viridiplantae</taxon>
        <taxon>Streptophyta</taxon>
        <taxon>Embryophyta</taxon>
        <taxon>Tracheophyta</taxon>
        <taxon>Spermatophyta</taxon>
        <taxon>Magnoliopsida</taxon>
        <taxon>eudicotyledons</taxon>
        <taxon>Gunneridae</taxon>
        <taxon>Pentapetalae</taxon>
        <taxon>rosids</taxon>
        <taxon>fabids</taxon>
        <taxon>Fagales</taxon>
        <taxon>Fagaceae</taxon>
        <taxon>Lithocarpus</taxon>
    </lineage>
</organism>
<reference evidence="1 2" key="1">
    <citation type="submission" date="2024-01" db="EMBL/GenBank/DDBJ databases">
        <title>A telomere-to-telomere, gap-free genome of sweet tea (Lithocarpus litseifolius).</title>
        <authorList>
            <person name="Zhou J."/>
        </authorList>
    </citation>
    <scope>NUCLEOTIDE SEQUENCE [LARGE SCALE GENOMIC DNA]</scope>
    <source>
        <strain evidence="1">Zhou-2022a</strain>
        <tissue evidence="1">Leaf</tissue>
    </source>
</reference>
<accession>A0AAW2CYY3</accession>
<proteinExistence type="predicted"/>
<protein>
    <submittedName>
        <fullName evidence="1">Uncharacterized protein</fullName>
    </submittedName>
</protein>
<evidence type="ECO:0000313" key="1">
    <source>
        <dbReference type="EMBL" id="KAL0003532.1"/>
    </source>
</evidence>
<evidence type="ECO:0000313" key="2">
    <source>
        <dbReference type="Proteomes" id="UP001459277"/>
    </source>
</evidence>
<comment type="caution">
    <text evidence="1">The sequence shown here is derived from an EMBL/GenBank/DDBJ whole genome shotgun (WGS) entry which is preliminary data.</text>
</comment>
<gene>
    <name evidence="1" type="ORF">SO802_017313</name>
</gene>
<dbReference type="EMBL" id="JAZDWU010000005">
    <property type="protein sequence ID" value="KAL0003532.1"/>
    <property type="molecule type" value="Genomic_DNA"/>
</dbReference>
<dbReference type="AlphaFoldDB" id="A0AAW2CYY3"/>
<sequence>MVVVFAALGNGFDRRGGVVDGRFGSRMLLEDERWNVDNTHNEEKAKPISADPATTFEGFTFEDLYYPGKVWPRSCRILKPMELMDMEDEVVVSNSGYHVGN</sequence>
<dbReference type="Proteomes" id="UP001459277">
    <property type="component" value="Unassembled WGS sequence"/>
</dbReference>
<name>A0AAW2CYY3_9ROSI</name>